<sequence length="104" mass="11998">MLTWLRCNLKIIQQFKGTSDICKAVHLLECPCLFGLAHAHKYQKFEEIMQRCQEVENEVAQKSRFLCNVCRAGSTRGKPTLLLEQWTCNCHGTHTLQAPSRHQI</sequence>
<name>A0A7R9JUG0_TIMGE</name>
<reference evidence="1" key="1">
    <citation type="submission" date="2020-11" db="EMBL/GenBank/DDBJ databases">
        <authorList>
            <person name="Tran Van P."/>
        </authorList>
    </citation>
    <scope>NUCLEOTIDE SEQUENCE</scope>
</reference>
<organism evidence="1">
    <name type="scientific">Timema genevievae</name>
    <name type="common">Walking stick</name>
    <dbReference type="NCBI Taxonomy" id="629358"/>
    <lineage>
        <taxon>Eukaryota</taxon>
        <taxon>Metazoa</taxon>
        <taxon>Ecdysozoa</taxon>
        <taxon>Arthropoda</taxon>
        <taxon>Hexapoda</taxon>
        <taxon>Insecta</taxon>
        <taxon>Pterygota</taxon>
        <taxon>Neoptera</taxon>
        <taxon>Polyneoptera</taxon>
        <taxon>Phasmatodea</taxon>
        <taxon>Timematodea</taxon>
        <taxon>Timematoidea</taxon>
        <taxon>Timematidae</taxon>
        <taxon>Timema</taxon>
    </lineage>
</organism>
<proteinExistence type="predicted"/>
<dbReference type="AlphaFoldDB" id="A0A7R9JUG0"/>
<dbReference type="EMBL" id="OE840154">
    <property type="protein sequence ID" value="CAD7589672.1"/>
    <property type="molecule type" value="Genomic_DNA"/>
</dbReference>
<protein>
    <submittedName>
        <fullName evidence="1">Uncharacterized protein</fullName>
    </submittedName>
</protein>
<evidence type="ECO:0000313" key="1">
    <source>
        <dbReference type="EMBL" id="CAD7589672.1"/>
    </source>
</evidence>
<accession>A0A7R9JUG0</accession>
<gene>
    <name evidence="1" type="ORF">TGEB3V08_LOCUS3598</name>
</gene>